<keyword evidence="2" id="KW-1185">Reference proteome</keyword>
<comment type="caution">
    <text evidence="1">The sequence shown here is derived from an EMBL/GenBank/DDBJ whole genome shotgun (WGS) entry which is preliminary data.</text>
</comment>
<dbReference type="Proteomes" id="UP000283895">
    <property type="component" value="Unassembled WGS sequence"/>
</dbReference>
<gene>
    <name evidence="1" type="ORF">VMCG_05669</name>
</gene>
<dbReference type="AlphaFoldDB" id="A0A423WF19"/>
<sequence length="90" mass="9597">MALASKSGTSPTRPSSSRLVSTFCATDSQVVPPMICANMSTTTPVGTSSATRTVWGCRVGLLDVGAAAEVFQDGWKEQCRNQKSDKTKRR</sequence>
<evidence type="ECO:0000313" key="1">
    <source>
        <dbReference type="EMBL" id="ROW01974.1"/>
    </source>
</evidence>
<proteinExistence type="predicted"/>
<organism evidence="1 2">
    <name type="scientific">Cytospora schulzeri</name>
    <dbReference type="NCBI Taxonomy" id="448051"/>
    <lineage>
        <taxon>Eukaryota</taxon>
        <taxon>Fungi</taxon>
        <taxon>Dikarya</taxon>
        <taxon>Ascomycota</taxon>
        <taxon>Pezizomycotina</taxon>
        <taxon>Sordariomycetes</taxon>
        <taxon>Sordariomycetidae</taxon>
        <taxon>Diaporthales</taxon>
        <taxon>Cytosporaceae</taxon>
        <taxon>Cytospora</taxon>
    </lineage>
</organism>
<evidence type="ECO:0000313" key="2">
    <source>
        <dbReference type="Proteomes" id="UP000283895"/>
    </source>
</evidence>
<accession>A0A423WF19</accession>
<protein>
    <submittedName>
        <fullName evidence="1">Uncharacterized protein</fullName>
    </submittedName>
</protein>
<dbReference type="EMBL" id="LKEA01000018">
    <property type="protein sequence ID" value="ROW01974.1"/>
    <property type="molecule type" value="Genomic_DNA"/>
</dbReference>
<name>A0A423WF19_9PEZI</name>
<reference evidence="1 2" key="1">
    <citation type="submission" date="2015-09" db="EMBL/GenBank/DDBJ databases">
        <title>Host preference determinants of Valsa canker pathogens revealed by comparative genomics.</title>
        <authorList>
            <person name="Yin Z."/>
            <person name="Huang L."/>
        </authorList>
    </citation>
    <scope>NUCLEOTIDE SEQUENCE [LARGE SCALE GENOMIC DNA]</scope>
    <source>
        <strain evidence="1 2">03-1</strain>
    </source>
</reference>